<organism evidence="1">
    <name type="scientific">Cacopsylla melanoneura</name>
    <dbReference type="NCBI Taxonomy" id="428564"/>
    <lineage>
        <taxon>Eukaryota</taxon>
        <taxon>Metazoa</taxon>
        <taxon>Ecdysozoa</taxon>
        <taxon>Arthropoda</taxon>
        <taxon>Hexapoda</taxon>
        <taxon>Insecta</taxon>
        <taxon>Pterygota</taxon>
        <taxon>Neoptera</taxon>
        <taxon>Paraneoptera</taxon>
        <taxon>Hemiptera</taxon>
        <taxon>Sternorrhyncha</taxon>
        <taxon>Psylloidea</taxon>
        <taxon>Psyllidae</taxon>
        <taxon>Psyllinae</taxon>
        <taxon>Cacopsylla</taxon>
    </lineage>
</organism>
<name>A0A8D8W7T2_9HEMI</name>
<protein>
    <submittedName>
        <fullName evidence="1">Uncharacterized protein</fullName>
    </submittedName>
</protein>
<sequence>MVSWLPKPQNFSEECRFFVIQMYLISYLISTRVYSNTQLYQFTSRDTCMRYLYEYLTLLLLKRFFIRYNHQLKIKTTPFGFEFYISSISKVFFSRVYTNMFS</sequence>
<dbReference type="AlphaFoldDB" id="A0A8D8W7T2"/>
<accession>A0A8D8W7T2</accession>
<dbReference type="EMBL" id="HBUF01150579">
    <property type="protein sequence ID" value="CAG6648144.1"/>
    <property type="molecule type" value="Transcribed_RNA"/>
</dbReference>
<evidence type="ECO:0000313" key="1">
    <source>
        <dbReference type="EMBL" id="CAG6648140.1"/>
    </source>
</evidence>
<proteinExistence type="predicted"/>
<dbReference type="EMBL" id="HBUF01150577">
    <property type="protein sequence ID" value="CAG6648140.1"/>
    <property type="molecule type" value="Transcribed_RNA"/>
</dbReference>
<reference evidence="1" key="1">
    <citation type="submission" date="2021-05" db="EMBL/GenBank/DDBJ databases">
        <authorList>
            <person name="Alioto T."/>
            <person name="Alioto T."/>
            <person name="Gomez Garrido J."/>
        </authorList>
    </citation>
    <scope>NUCLEOTIDE SEQUENCE</scope>
</reference>